<dbReference type="Proteomes" id="UP001529491">
    <property type="component" value="Chromosome"/>
</dbReference>
<organism evidence="1 2">
    <name type="scientific">Shewanella youngdeokensis</name>
    <dbReference type="NCBI Taxonomy" id="2999068"/>
    <lineage>
        <taxon>Bacteria</taxon>
        <taxon>Pseudomonadati</taxon>
        <taxon>Pseudomonadota</taxon>
        <taxon>Gammaproteobacteria</taxon>
        <taxon>Alteromonadales</taxon>
        <taxon>Shewanellaceae</taxon>
        <taxon>Shewanella</taxon>
    </lineage>
</organism>
<accession>A0ABZ0JUR7</accession>
<protein>
    <submittedName>
        <fullName evidence="1">Uncharacterized protein</fullName>
    </submittedName>
</protein>
<evidence type="ECO:0000313" key="1">
    <source>
        <dbReference type="EMBL" id="WOT03981.1"/>
    </source>
</evidence>
<keyword evidence="2" id="KW-1185">Reference proteome</keyword>
<dbReference type="EMBL" id="CP136522">
    <property type="protein sequence ID" value="WOT03981.1"/>
    <property type="molecule type" value="Genomic_DNA"/>
</dbReference>
<reference evidence="1 2" key="1">
    <citation type="submission" date="2023-10" db="EMBL/GenBank/DDBJ databases">
        <title>Complete genome sequence of Shewanella sp. DAU334.</title>
        <authorList>
            <person name="Lee Y.-S."/>
            <person name="Jeong H.-R."/>
            <person name="Hwang E.-J."/>
            <person name="Choi Y.-L."/>
            <person name="Kim G.-D."/>
        </authorList>
    </citation>
    <scope>NUCLEOTIDE SEQUENCE [LARGE SCALE GENOMIC DNA]</scope>
    <source>
        <strain evidence="1 2">DAU334</strain>
    </source>
</reference>
<proteinExistence type="predicted"/>
<name>A0ABZ0JUR7_9GAMM</name>
<gene>
    <name evidence="1" type="ORF">RGE70_11605</name>
</gene>
<evidence type="ECO:0000313" key="2">
    <source>
        <dbReference type="Proteomes" id="UP001529491"/>
    </source>
</evidence>
<sequence>MFNSKISMQMFQSKLTLVLILVVFLSQLFPTCIAADVYSVSQNAPQTYHLENSLPLALQQACCDSANNECHHMVEVVDDPEQDNHFHTACHPPVELSLLLHTSSASQTSPFNISVPTRHYAPPIPPPYS</sequence>
<dbReference type="RefSeq" id="WP_310471612.1">
    <property type="nucleotide sequence ID" value="NZ_CP136522.1"/>
</dbReference>